<dbReference type="PaxDb" id="8022-A0A060Y553"/>
<accession>A0A060Y553</accession>
<dbReference type="PANTHER" id="PTHR47510">
    <property type="entry name" value="REVERSE TRANSCRIPTASE DOMAIN-CONTAINING PROTEIN"/>
    <property type="match status" value="1"/>
</dbReference>
<protein>
    <submittedName>
        <fullName evidence="1">Uncharacterized protein</fullName>
    </submittedName>
</protein>
<evidence type="ECO:0000313" key="2">
    <source>
        <dbReference type="Proteomes" id="UP000193380"/>
    </source>
</evidence>
<organism evidence="1 2">
    <name type="scientific">Oncorhynchus mykiss</name>
    <name type="common">Rainbow trout</name>
    <name type="synonym">Salmo gairdneri</name>
    <dbReference type="NCBI Taxonomy" id="8022"/>
    <lineage>
        <taxon>Eukaryota</taxon>
        <taxon>Metazoa</taxon>
        <taxon>Chordata</taxon>
        <taxon>Craniata</taxon>
        <taxon>Vertebrata</taxon>
        <taxon>Euteleostomi</taxon>
        <taxon>Actinopterygii</taxon>
        <taxon>Neopterygii</taxon>
        <taxon>Teleostei</taxon>
        <taxon>Protacanthopterygii</taxon>
        <taxon>Salmoniformes</taxon>
        <taxon>Salmonidae</taxon>
        <taxon>Salmoninae</taxon>
        <taxon>Oncorhynchus</taxon>
    </lineage>
</organism>
<dbReference type="PANTHER" id="PTHR47510:SF3">
    <property type="entry name" value="ENDO_EXONUCLEASE_PHOSPHATASE DOMAIN-CONTAINING PROTEIN"/>
    <property type="match status" value="1"/>
</dbReference>
<reference evidence="1" key="2">
    <citation type="submission" date="2014-03" db="EMBL/GenBank/DDBJ databases">
        <authorList>
            <person name="Genoscope - CEA"/>
        </authorList>
    </citation>
    <scope>NUCLEOTIDE SEQUENCE</scope>
</reference>
<name>A0A060Y553_ONCMY</name>
<evidence type="ECO:0000313" key="1">
    <source>
        <dbReference type="EMBL" id="CDQ84534.1"/>
    </source>
</evidence>
<reference evidence="1" key="1">
    <citation type="journal article" date="2014" name="Nat. Commun.">
        <title>The rainbow trout genome provides novel insights into evolution after whole-genome duplication in vertebrates.</title>
        <authorList>
            <person name="Berthelot C."/>
            <person name="Brunet F."/>
            <person name="Chalopin D."/>
            <person name="Juanchich A."/>
            <person name="Bernard M."/>
            <person name="Noel B."/>
            <person name="Bento P."/>
            <person name="Da Silva C."/>
            <person name="Labadie K."/>
            <person name="Alberti A."/>
            <person name="Aury J.M."/>
            <person name="Louis A."/>
            <person name="Dehais P."/>
            <person name="Bardou P."/>
            <person name="Montfort J."/>
            <person name="Klopp C."/>
            <person name="Cabau C."/>
            <person name="Gaspin C."/>
            <person name="Thorgaard G.H."/>
            <person name="Boussaha M."/>
            <person name="Quillet E."/>
            <person name="Guyomard R."/>
            <person name="Galiana D."/>
            <person name="Bobe J."/>
            <person name="Volff J.N."/>
            <person name="Genet C."/>
            <person name="Wincker P."/>
            <person name="Jaillon O."/>
            <person name="Roest Crollius H."/>
            <person name="Guiguen Y."/>
        </authorList>
    </citation>
    <scope>NUCLEOTIDE SEQUENCE [LARGE SCALE GENOMIC DNA]</scope>
</reference>
<dbReference type="EMBL" id="FR906475">
    <property type="protein sequence ID" value="CDQ84534.1"/>
    <property type="molecule type" value="Genomic_DNA"/>
</dbReference>
<dbReference type="AlphaFoldDB" id="A0A060Y553"/>
<gene>
    <name evidence="1" type="ORF">GSONMT00055965001</name>
</gene>
<proteinExistence type="predicted"/>
<sequence length="100" mass="11304">MAHINSILLDTLDPLQFAYRPNRSTDDTISIALHTALSHLDKRNTYVRMLFIDYSSVFTTILPTKLITKLRTLGLNTSLCNWIQPPGGKSRHQNVCHGNP</sequence>
<dbReference type="STRING" id="8022.A0A060Y553"/>
<dbReference type="Proteomes" id="UP000193380">
    <property type="component" value="Unassembled WGS sequence"/>
</dbReference>